<dbReference type="InterPro" id="IPR006748">
    <property type="entry name" value="NH2Glyco/OHUrea_AB-resist_kin"/>
</dbReference>
<name>A0A4Z1DIE3_STRGP</name>
<dbReference type="AlphaFoldDB" id="A0A4Z1DIE3"/>
<dbReference type="SUPFAM" id="SSF56112">
    <property type="entry name" value="Protein kinase-like (PK-like)"/>
    <property type="match status" value="1"/>
</dbReference>
<organism evidence="1 2">
    <name type="scientific">Streptomyces griseoluteus</name>
    <dbReference type="NCBI Taxonomy" id="29306"/>
    <lineage>
        <taxon>Bacteria</taxon>
        <taxon>Bacillati</taxon>
        <taxon>Actinomycetota</taxon>
        <taxon>Actinomycetes</taxon>
        <taxon>Kitasatosporales</taxon>
        <taxon>Streptomycetaceae</taxon>
        <taxon>Streptomyces</taxon>
    </lineage>
</organism>
<evidence type="ECO:0000313" key="2">
    <source>
        <dbReference type="Proteomes" id="UP000298513"/>
    </source>
</evidence>
<dbReference type="GO" id="GO:0019748">
    <property type="term" value="P:secondary metabolic process"/>
    <property type="evidence" value="ECO:0007669"/>
    <property type="project" value="InterPro"/>
</dbReference>
<dbReference type="InterPro" id="IPR011009">
    <property type="entry name" value="Kinase-like_dom_sf"/>
</dbReference>
<protein>
    <submittedName>
        <fullName evidence="1">Hydroxyurea phosphotransferase</fullName>
    </submittedName>
</protein>
<sequence length="284" mass="30807">MVTHVPTPPSDRPALTRRADRFLTHWSLRADGPHLSGIAALVLPVTAADGTPAALKVQHLDEECAGEATALLTWAGDGAVRLLAHDPPTGTLLLERLDEHRPLSALPDTREAVDVLGALLARLTAHPAPPGLRRLGDIARGMTARLPRALRAEADPGTRRLLRDCAAALGEVADEPGDRLLHWDLHYGNVLAAARAPWLAIDPKPLAGDPGFELLPALANRYDPSDTRRRFDALTAALGLDRERARAWTLARVLQNRLWQLEEGRAGRPRDDVRLAVGRALRAL</sequence>
<dbReference type="EMBL" id="SRRU01000005">
    <property type="protein sequence ID" value="TGN83195.1"/>
    <property type="molecule type" value="Genomic_DNA"/>
</dbReference>
<dbReference type="GeneID" id="91532549"/>
<dbReference type="GO" id="GO:0016773">
    <property type="term" value="F:phosphotransferase activity, alcohol group as acceptor"/>
    <property type="evidence" value="ECO:0007669"/>
    <property type="project" value="InterPro"/>
</dbReference>
<keyword evidence="1" id="KW-0808">Transferase</keyword>
<proteinExistence type="predicted"/>
<gene>
    <name evidence="1" type="ORF">E5082_16605</name>
</gene>
<dbReference type="RefSeq" id="WP_135792015.1">
    <property type="nucleotide sequence ID" value="NZ_BNBQ01000007.1"/>
</dbReference>
<evidence type="ECO:0000313" key="1">
    <source>
        <dbReference type="EMBL" id="TGN83195.1"/>
    </source>
</evidence>
<dbReference type="Proteomes" id="UP000298513">
    <property type="component" value="Unassembled WGS sequence"/>
</dbReference>
<comment type="caution">
    <text evidence="1">The sequence shown here is derived from an EMBL/GenBank/DDBJ whole genome shotgun (WGS) entry which is preliminary data.</text>
</comment>
<keyword evidence="2" id="KW-1185">Reference proteome</keyword>
<dbReference type="Pfam" id="PF04655">
    <property type="entry name" value="APH_6_hur"/>
    <property type="match status" value="1"/>
</dbReference>
<reference evidence="1 2" key="1">
    <citation type="submission" date="2019-04" db="EMBL/GenBank/DDBJ databases">
        <title>Streptomyces sp. nov. Bv016 isolated from bark of Buahinia variegata.</title>
        <authorList>
            <person name="Kanchanasin P."/>
            <person name="Tanasupawat S."/>
            <person name="Yuki M."/>
            <person name="Kudo T."/>
        </authorList>
    </citation>
    <scope>NUCLEOTIDE SEQUENCE [LARGE SCALE GENOMIC DNA]</scope>
    <source>
        <strain evidence="1 2">JCM 4765</strain>
    </source>
</reference>
<accession>A0A4Z1DIE3</accession>